<dbReference type="NCBIfam" id="TIGR02302">
    <property type="entry name" value="aProt_lowcomp"/>
    <property type="match status" value="1"/>
</dbReference>
<dbReference type="RefSeq" id="WP_090874871.1">
    <property type="nucleotide sequence ID" value="NZ_FMXQ01000001.1"/>
</dbReference>
<feature type="transmembrane region" description="Helical" evidence="3">
    <location>
        <begin position="163"/>
        <end position="181"/>
    </location>
</feature>
<feature type="compositionally biased region" description="Low complexity" evidence="2">
    <location>
        <begin position="703"/>
        <end position="715"/>
    </location>
</feature>
<evidence type="ECO:0000256" key="3">
    <source>
        <dbReference type="SAM" id="Phobius"/>
    </source>
</evidence>
<dbReference type="InterPro" id="IPR012683">
    <property type="entry name" value="CHP02302_TM"/>
</dbReference>
<protein>
    <submittedName>
        <fullName evidence="4">TIGR02302 family protein</fullName>
    </submittedName>
</protein>
<feature type="transmembrane region" description="Helical" evidence="3">
    <location>
        <begin position="71"/>
        <end position="89"/>
    </location>
</feature>
<dbReference type="STRING" id="665467.SAMN02982931_00799"/>
<accession>A0A1G6AL24</accession>
<keyword evidence="3" id="KW-1133">Transmembrane helix</keyword>
<keyword evidence="3" id="KW-0812">Transmembrane</keyword>
<keyword evidence="3" id="KW-0472">Membrane</keyword>
<feature type="coiled-coil region" evidence="1">
    <location>
        <begin position="515"/>
        <end position="562"/>
    </location>
</feature>
<keyword evidence="1" id="KW-0175">Coiled coil</keyword>
<gene>
    <name evidence="4" type="ORF">SAMN02982931_00799</name>
</gene>
<dbReference type="Proteomes" id="UP000199071">
    <property type="component" value="Unassembled WGS sequence"/>
</dbReference>
<keyword evidence="5" id="KW-1185">Reference proteome</keyword>
<sequence length="837" mass="90997">MAQSGDRDTRDDPGIEARTRSRIERAIFRARLVLVWEAVWPVLAPVLVLAGVFAIVSWFGLWRIVSDPVRYVILGAFAVAAVYLIVHFFRLTRPARSAALARIETATGLLHRPATALSDRLAVGVADPAAEALWTAHRTRLLGSLDRLKAGAPSPGLARRDPYALRFLAILLLAVGFVYAGPDRLGMLGEAFRGGEPVAATVARIDAWVTPPAYTGRAPIFLTGEAARPPGSEYSVPTGSVVTVRTSGARDLSVVSTGQAGEVAAAIVEAGDGKPATGDNQPLERQVALDTAAEVVIRKGDSDVMAWRFAVEPDHAPRIDFAKAPSPNRSGALGLTYSLSDDYGVVEARAEIAPLDPDAAGAEARPLFEAPVIPLSLPQLRTRQGVGETIRDLTSHPWAGAKVKMTLVARDEAEQEGRSPPLEVTLPARRFTEPLARAVVEQRAILALDANAAGRVADALDALTMAPEDTYDNASDYLALRTAYHRVFRARNDDDLRDLVDYLWTVALGIEDGDLSLAAQELRAAQEALREALENSASDEEIERLTAELREAMQKFMQALADEARRNPNMANMPQNPDAQMLRSQDLERMLDQIEDLAKNGARDAARQMLSELQNMLENLQTGQPMMGNQQQNGEMMQSLNELADMIRRQQELMDQTQRSRNGVGEDGEPMTREQMEEALRRLQEQQQGLEQQLSDLMEQLEGMGMEPGEGDPLGQAGEAMGRAAGDLGEGMPGSALGNQGEALEAMRQGAQGMAQQLANQGPGFGGNPNGRQMPNEDPLGRPQRNTGPDLGTTVKVPDEIDIQRAREILEAIRERLGDTGRSVIERNYLERLLDQF</sequence>
<proteinExistence type="predicted"/>
<feature type="region of interest" description="Disordered" evidence="2">
    <location>
        <begin position="703"/>
        <end position="738"/>
    </location>
</feature>
<dbReference type="Pfam" id="PF13779">
    <property type="entry name" value="DUF4175"/>
    <property type="match status" value="1"/>
</dbReference>
<dbReference type="AlphaFoldDB" id="A0A1G6AL24"/>
<feature type="region of interest" description="Disordered" evidence="2">
    <location>
        <begin position="750"/>
        <end position="795"/>
    </location>
</feature>
<name>A0A1G6AL24_9HYPH</name>
<evidence type="ECO:0000313" key="5">
    <source>
        <dbReference type="Proteomes" id="UP000199071"/>
    </source>
</evidence>
<organism evidence="4 5">
    <name type="scientific">Bauldia litoralis</name>
    <dbReference type="NCBI Taxonomy" id="665467"/>
    <lineage>
        <taxon>Bacteria</taxon>
        <taxon>Pseudomonadati</taxon>
        <taxon>Pseudomonadota</taxon>
        <taxon>Alphaproteobacteria</taxon>
        <taxon>Hyphomicrobiales</taxon>
        <taxon>Kaistiaceae</taxon>
        <taxon>Bauldia</taxon>
    </lineage>
</organism>
<reference evidence="4 5" key="1">
    <citation type="submission" date="2016-10" db="EMBL/GenBank/DDBJ databases">
        <authorList>
            <person name="de Groot N.N."/>
        </authorList>
    </citation>
    <scope>NUCLEOTIDE SEQUENCE [LARGE SCALE GENOMIC DNA]</scope>
    <source>
        <strain evidence="4 5">ATCC 35022</strain>
    </source>
</reference>
<feature type="transmembrane region" description="Helical" evidence="3">
    <location>
        <begin position="32"/>
        <end position="59"/>
    </location>
</feature>
<dbReference type="EMBL" id="FMXQ01000001">
    <property type="protein sequence ID" value="SDB09069.1"/>
    <property type="molecule type" value="Genomic_DNA"/>
</dbReference>
<feature type="compositionally biased region" description="Low complexity" evidence="2">
    <location>
        <begin position="750"/>
        <end position="762"/>
    </location>
</feature>
<feature type="region of interest" description="Disordered" evidence="2">
    <location>
        <begin position="654"/>
        <end position="673"/>
    </location>
</feature>
<dbReference type="OrthoDB" id="8477685at2"/>
<evidence type="ECO:0000313" key="4">
    <source>
        <dbReference type="EMBL" id="SDB09069.1"/>
    </source>
</evidence>
<evidence type="ECO:0000256" key="2">
    <source>
        <dbReference type="SAM" id="MobiDB-lite"/>
    </source>
</evidence>
<evidence type="ECO:0000256" key="1">
    <source>
        <dbReference type="SAM" id="Coils"/>
    </source>
</evidence>